<organism evidence="4 6">
    <name type="scientific">Enterococcus mundtii</name>
    <dbReference type="NCBI Taxonomy" id="53346"/>
    <lineage>
        <taxon>Bacteria</taxon>
        <taxon>Bacillati</taxon>
        <taxon>Bacillota</taxon>
        <taxon>Bacilli</taxon>
        <taxon>Lactobacillales</taxon>
        <taxon>Enterococcaceae</taxon>
        <taxon>Enterococcus</taxon>
    </lineage>
</organism>
<dbReference type="Proteomes" id="UP000195024">
    <property type="component" value="Unassembled WGS sequence"/>
</dbReference>
<evidence type="ECO:0000313" key="6">
    <source>
        <dbReference type="Proteomes" id="UP000195024"/>
    </source>
</evidence>
<keyword evidence="2" id="KW-1133">Transmembrane helix</keyword>
<evidence type="ECO:0000313" key="5">
    <source>
        <dbReference type="EMBL" id="PTO35087.1"/>
    </source>
</evidence>
<keyword evidence="8" id="KW-1185">Reference proteome</keyword>
<evidence type="ECO:0000313" key="3">
    <source>
        <dbReference type="EMBL" id="GEL78931.1"/>
    </source>
</evidence>
<evidence type="ECO:0000313" key="8">
    <source>
        <dbReference type="Proteomes" id="UP000321175"/>
    </source>
</evidence>
<feature type="transmembrane region" description="Helical" evidence="2">
    <location>
        <begin position="33"/>
        <end position="56"/>
    </location>
</feature>
<reference evidence="4 6" key="1">
    <citation type="submission" date="2017-05" db="EMBL/GenBank/DDBJ databases">
        <title>The Genome Sequence of Enterococcus mundtii 6B1_DIV0119.</title>
        <authorList>
            <consortium name="The Broad Institute Genomics Platform"/>
            <consortium name="The Broad Institute Genomic Center for Infectious Diseases"/>
            <person name="Earl A."/>
            <person name="Manson A."/>
            <person name="Schwartman J."/>
            <person name="Gilmore M."/>
            <person name="Abouelleil A."/>
            <person name="Cao P."/>
            <person name="Chapman S."/>
            <person name="Cusick C."/>
            <person name="Shea T."/>
            <person name="Young S."/>
            <person name="Neafsey D."/>
            <person name="Nusbaum C."/>
            <person name="Birren B."/>
        </authorList>
    </citation>
    <scope>NUCLEOTIDE SEQUENCE [LARGE SCALE GENOMIC DNA]</scope>
    <source>
        <strain evidence="4 6">6B1_DIV0119</strain>
    </source>
</reference>
<dbReference type="Proteomes" id="UP000244022">
    <property type="component" value="Unassembled WGS sequence"/>
</dbReference>
<evidence type="ECO:0000256" key="2">
    <source>
        <dbReference type="SAM" id="Phobius"/>
    </source>
</evidence>
<reference evidence="3 8" key="3">
    <citation type="submission" date="2019-07" db="EMBL/GenBank/DDBJ databases">
        <title>Whole genome shotgun sequence of Enterococcus mundtii NBRC 100490.</title>
        <authorList>
            <person name="Hosoyama A."/>
            <person name="Uohara A."/>
            <person name="Ohji S."/>
            <person name="Ichikawa N."/>
        </authorList>
    </citation>
    <scope>NUCLEOTIDE SEQUENCE [LARGE SCALE GENOMIC DNA]</scope>
    <source>
        <strain evidence="3 8">NBRC 100490</strain>
    </source>
</reference>
<comment type="caution">
    <text evidence="4">The sequence shown here is derived from an EMBL/GenBank/DDBJ whole genome shotgun (WGS) entry which is preliminary data.</text>
</comment>
<dbReference type="EMBL" id="BJWA01000001">
    <property type="protein sequence ID" value="GEL78931.1"/>
    <property type="molecule type" value="Genomic_DNA"/>
</dbReference>
<dbReference type="GeneID" id="60999298"/>
<dbReference type="EMBL" id="NGMS01000001">
    <property type="protein sequence ID" value="OTP27267.1"/>
    <property type="molecule type" value="Genomic_DNA"/>
</dbReference>
<dbReference type="RefSeq" id="WP_065095801.1">
    <property type="nucleotide sequence ID" value="NZ_BJWA01000001.1"/>
</dbReference>
<dbReference type="Proteomes" id="UP000321175">
    <property type="component" value="Unassembled WGS sequence"/>
</dbReference>
<feature type="region of interest" description="Disordered" evidence="1">
    <location>
        <begin position="84"/>
        <end position="114"/>
    </location>
</feature>
<name>A0A1A6G9R2_ENTMU</name>
<reference evidence="5 7" key="2">
    <citation type="submission" date="2018-03" db="EMBL/GenBank/DDBJ databases">
        <title>Draft genome sequences of four Enterococcus mundtii strains isolated from beef slaughterhouses in Kenya.</title>
        <authorList>
            <person name="Wambui J."/>
            <person name="Stevens M."/>
            <person name="Njage P."/>
            <person name="Stephan R."/>
            <person name="Tasara T."/>
        </authorList>
    </citation>
    <scope>NUCLEOTIDE SEQUENCE [LARGE SCALE GENOMIC DNA]</scope>
    <source>
        <strain evidence="5 7">H18-EM</strain>
    </source>
</reference>
<proteinExistence type="predicted"/>
<protein>
    <submittedName>
        <fullName evidence="4">Uncharacterized protein</fullName>
    </submittedName>
</protein>
<dbReference type="AlphaFoldDB" id="A0A1A6G9R2"/>
<dbReference type="EMBL" id="PYGR01000036">
    <property type="protein sequence ID" value="PTO35087.1"/>
    <property type="molecule type" value="Genomic_DNA"/>
</dbReference>
<keyword evidence="2" id="KW-0812">Transmembrane</keyword>
<evidence type="ECO:0000313" key="4">
    <source>
        <dbReference type="EMBL" id="OTP27267.1"/>
    </source>
</evidence>
<gene>
    <name evidence="4" type="ORF">A5802_001002</name>
    <name evidence="5" type="ORF">C6N14_09305</name>
    <name evidence="3" type="ORF">EMU01_00750</name>
</gene>
<evidence type="ECO:0000313" key="7">
    <source>
        <dbReference type="Proteomes" id="UP000244022"/>
    </source>
</evidence>
<accession>A0A1A6G9R2</accession>
<keyword evidence="2" id="KW-0472">Membrane</keyword>
<sequence length="114" mass="13646">MGMYWVLTFIAQQQENFPSASQAGKLAAFLMSFIIQFGFSGFFTVYLLVVIIWQIFKYIKRVTRKDRRHFKKEVAASYKVQEERVKSNIEKEKARASRQRDVFEPWHQNEEQED</sequence>
<evidence type="ECO:0000256" key="1">
    <source>
        <dbReference type="SAM" id="MobiDB-lite"/>
    </source>
</evidence>